<dbReference type="RefSeq" id="WP_273940412.1">
    <property type="nucleotide sequence ID" value="NZ_CP097263.1"/>
</dbReference>
<dbReference type="InterPro" id="IPR053146">
    <property type="entry name" value="QDO-like"/>
</dbReference>
<dbReference type="PANTHER" id="PTHR36440">
    <property type="entry name" value="PUTATIVE (AFU_ORTHOLOGUE AFUA_8G07350)-RELATED"/>
    <property type="match status" value="1"/>
</dbReference>
<dbReference type="Proteomes" id="UP001589810">
    <property type="component" value="Unassembled WGS sequence"/>
</dbReference>
<accession>A0ABV6NA97</accession>
<name>A0ABV6NA97_9PSEU</name>
<proteinExistence type="predicted"/>
<evidence type="ECO:0000259" key="1">
    <source>
        <dbReference type="Pfam" id="PF07883"/>
    </source>
</evidence>
<dbReference type="Pfam" id="PF07883">
    <property type="entry name" value="Cupin_2"/>
    <property type="match status" value="1"/>
</dbReference>
<evidence type="ECO:0000313" key="3">
    <source>
        <dbReference type="Proteomes" id="UP001589810"/>
    </source>
</evidence>
<reference evidence="2 3" key="1">
    <citation type="submission" date="2024-09" db="EMBL/GenBank/DDBJ databases">
        <authorList>
            <person name="Sun Q."/>
            <person name="Mori K."/>
        </authorList>
    </citation>
    <scope>NUCLEOTIDE SEQUENCE [LARGE SCALE GENOMIC DNA]</scope>
    <source>
        <strain evidence="2 3">TBRC 1432</strain>
    </source>
</reference>
<protein>
    <submittedName>
        <fullName evidence="2">Cupin domain-containing protein</fullName>
    </submittedName>
</protein>
<feature type="domain" description="Cupin type-2" evidence="1">
    <location>
        <begin position="40"/>
        <end position="106"/>
    </location>
</feature>
<gene>
    <name evidence="2" type="ORF">ACFFH7_46345</name>
</gene>
<dbReference type="InterPro" id="IPR014710">
    <property type="entry name" value="RmlC-like_jellyroll"/>
</dbReference>
<dbReference type="InterPro" id="IPR013096">
    <property type="entry name" value="Cupin_2"/>
</dbReference>
<keyword evidence="3" id="KW-1185">Reference proteome</keyword>
<dbReference type="SUPFAM" id="SSF51182">
    <property type="entry name" value="RmlC-like cupins"/>
    <property type="match status" value="1"/>
</dbReference>
<evidence type="ECO:0000313" key="2">
    <source>
        <dbReference type="EMBL" id="MFC0549000.1"/>
    </source>
</evidence>
<comment type="caution">
    <text evidence="2">The sequence shown here is derived from an EMBL/GenBank/DDBJ whole genome shotgun (WGS) entry which is preliminary data.</text>
</comment>
<organism evidence="2 3">
    <name type="scientific">Kutzneria chonburiensis</name>
    <dbReference type="NCBI Taxonomy" id="1483604"/>
    <lineage>
        <taxon>Bacteria</taxon>
        <taxon>Bacillati</taxon>
        <taxon>Actinomycetota</taxon>
        <taxon>Actinomycetes</taxon>
        <taxon>Pseudonocardiales</taxon>
        <taxon>Pseudonocardiaceae</taxon>
        <taxon>Kutzneria</taxon>
    </lineage>
</organism>
<sequence length="170" mass="18366">MDIARALKPGDGHSVMISGFGATLKLDSRDSGTVGIVEHSFAVGTITVPHRHSREDEHSFVLDGEIGFRSDDTEVVLGPGGFVSKPRGRLHAMWNAGGRPGRILEVIAPGGFEHYFRELAELLGSVTPAGTALHDTSEFVELAARYGLSYGNPEWLDDVVARYGLTPPRR</sequence>
<dbReference type="EMBL" id="JBHLUD010000020">
    <property type="protein sequence ID" value="MFC0549000.1"/>
    <property type="molecule type" value="Genomic_DNA"/>
</dbReference>
<dbReference type="Gene3D" id="2.60.120.10">
    <property type="entry name" value="Jelly Rolls"/>
    <property type="match status" value="1"/>
</dbReference>
<dbReference type="PANTHER" id="PTHR36440:SF1">
    <property type="entry name" value="PUTATIVE (AFU_ORTHOLOGUE AFUA_8G07350)-RELATED"/>
    <property type="match status" value="1"/>
</dbReference>
<dbReference type="InterPro" id="IPR011051">
    <property type="entry name" value="RmlC_Cupin_sf"/>
</dbReference>